<dbReference type="EMBL" id="JAQQLI010000004">
    <property type="protein sequence ID" value="MDC7784962.1"/>
    <property type="molecule type" value="Genomic_DNA"/>
</dbReference>
<dbReference type="GO" id="GO:0016301">
    <property type="term" value="F:kinase activity"/>
    <property type="evidence" value="ECO:0007669"/>
    <property type="project" value="UniProtKB-KW"/>
</dbReference>
<keyword evidence="2" id="KW-0808">Transferase</keyword>
<proteinExistence type="inferred from homology"/>
<comment type="caution">
    <text evidence="3">The sequence shown here is derived from an EMBL/GenBank/DDBJ whole genome shotgun (WGS) entry which is preliminary data.</text>
</comment>
<dbReference type="InterPro" id="IPR016477">
    <property type="entry name" value="Fructo-/Ketosamine-3-kinase"/>
</dbReference>
<dbReference type="RefSeq" id="WP_272775806.1">
    <property type="nucleotide sequence ID" value="NZ_JAQQLI010000004.1"/>
</dbReference>
<sequence>MSALAAAGAALLGGRLAQARPLGGGDLSEIVAIALADGRTAIVKGSPAPRTEAAMLRAIAAAGAPAPAVLAASDEALVIAVLPADGGVGTAWGDLGRVLARLHATTGDRYGWPEDYAFGPVAIVNRVADDWPTFWGERRLLVNVPHVPAALARRIEALAADLANRLPARPPASLLHGDLWGGNVLVAGDRVSGLIDPACYHGHGEVDVAMLGLFARPDRAFFEAYGPLAPGHAERLAIYSLWPALVHLRLFGSGYRTMVERCLAAAGA</sequence>
<dbReference type="Pfam" id="PF03881">
    <property type="entry name" value="Fructosamin_kin"/>
    <property type="match status" value="1"/>
</dbReference>
<protein>
    <submittedName>
        <fullName evidence="3">Fructosamine kinase family protein</fullName>
    </submittedName>
</protein>
<dbReference type="PANTHER" id="PTHR12149">
    <property type="entry name" value="FRUCTOSAMINE 3 KINASE-RELATED PROTEIN"/>
    <property type="match status" value="1"/>
</dbReference>
<accession>A0ABT5J5N3</accession>
<organism evidence="3 4">
    <name type="scientific">Rhodoplanes tepidamans</name>
    <name type="common">Rhodoplanes cryptolactis</name>
    <dbReference type="NCBI Taxonomy" id="200616"/>
    <lineage>
        <taxon>Bacteria</taxon>
        <taxon>Pseudomonadati</taxon>
        <taxon>Pseudomonadota</taxon>
        <taxon>Alphaproteobacteria</taxon>
        <taxon>Hyphomicrobiales</taxon>
        <taxon>Nitrobacteraceae</taxon>
        <taxon>Rhodoplanes</taxon>
    </lineage>
</organism>
<reference evidence="3" key="1">
    <citation type="journal article" date="2023" name="Microbiol Resour">
        <title>Genome Sequences of Rhodoplanes serenus and Two Thermotolerant Strains, Rhodoplanes tepidamans and 'Rhodoplanes cryptolactis,' Further Refine the Genus.</title>
        <authorList>
            <person name="Rayyan A.A."/>
            <person name="Kyndt J.A."/>
        </authorList>
    </citation>
    <scope>NUCLEOTIDE SEQUENCE</scope>
    <source>
        <strain evidence="3">DSM 9987</strain>
    </source>
</reference>
<dbReference type="PANTHER" id="PTHR12149:SF8">
    <property type="entry name" value="PROTEIN-RIBULOSAMINE 3-KINASE"/>
    <property type="match status" value="1"/>
</dbReference>
<keyword evidence="4" id="KW-1185">Reference proteome</keyword>
<evidence type="ECO:0000313" key="4">
    <source>
        <dbReference type="Proteomes" id="UP001165652"/>
    </source>
</evidence>
<keyword evidence="2 3" id="KW-0418">Kinase</keyword>
<name>A0ABT5J5N3_RHOTP</name>
<gene>
    <name evidence="3" type="ORF">PQJ73_04635</name>
</gene>
<dbReference type="SUPFAM" id="SSF56112">
    <property type="entry name" value="Protein kinase-like (PK-like)"/>
    <property type="match status" value="1"/>
</dbReference>
<evidence type="ECO:0000313" key="3">
    <source>
        <dbReference type="EMBL" id="MDC7784962.1"/>
    </source>
</evidence>
<evidence type="ECO:0000256" key="1">
    <source>
        <dbReference type="ARBA" id="ARBA00009460"/>
    </source>
</evidence>
<dbReference type="Gene3D" id="3.90.1200.10">
    <property type="match status" value="1"/>
</dbReference>
<dbReference type="Gene3D" id="3.30.200.20">
    <property type="entry name" value="Phosphorylase Kinase, domain 1"/>
    <property type="match status" value="1"/>
</dbReference>
<dbReference type="PIRSF" id="PIRSF006221">
    <property type="entry name" value="Ketosamine-3-kinase"/>
    <property type="match status" value="1"/>
</dbReference>
<reference evidence="3" key="2">
    <citation type="submission" date="2023-02" db="EMBL/GenBank/DDBJ databases">
        <authorList>
            <person name="Rayyan A."/>
            <person name="Meyer T."/>
            <person name="Kyndt J.A."/>
        </authorList>
    </citation>
    <scope>NUCLEOTIDE SEQUENCE</scope>
    <source>
        <strain evidence="3">DSM 9987</strain>
    </source>
</reference>
<dbReference type="InterPro" id="IPR011009">
    <property type="entry name" value="Kinase-like_dom_sf"/>
</dbReference>
<comment type="similarity">
    <text evidence="1 2">Belongs to the fructosamine kinase family.</text>
</comment>
<dbReference type="Proteomes" id="UP001165652">
    <property type="component" value="Unassembled WGS sequence"/>
</dbReference>
<evidence type="ECO:0000256" key="2">
    <source>
        <dbReference type="PIRNR" id="PIRNR006221"/>
    </source>
</evidence>